<evidence type="ECO:0000313" key="3">
    <source>
        <dbReference type="EMBL" id="VVW03685.1"/>
    </source>
</evidence>
<organism evidence="3">
    <name type="scientific">Nymphaea colorata</name>
    <name type="common">pocket water lily</name>
    <dbReference type="NCBI Taxonomy" id="210225"/>
    <lineage>
        <taxon>Eukaryota</taxon>
        <taxon>Viridiplantae</taxon>
        <taxon>Streptophyta</taxon>
        <taxon>Embryophyta</taxon>
        <taxon>Tracheophyta</taxon>
        <taxon>Spermatophyta</taxon>
        <taxon>Magnoliopsida</taxon>
        <taxon>Nymphaeales</taxon>
        <taxon>Nymphaeaceae</taxon>
        <taxon>Nymphaea</taxon>
    </lineage>
</organism>
<dbReference type="InterPro" id="IPR019734">
    <property type="entry name" value="TPR_rpt"/>
</dbReference>
<dbReference type="AlphaFoldDB" id="A0A5K1AP32"/>
<dbReference type="SUPFAM" id="SSF48452">
    <property type="entry name" value="TPR-like"/>
    <property type="match status" value="1"/>
</dbReference>
<dbReference type="SMART" id="SM00028">
    <property type="entry name" value="TPR"/>
    <property type="match status" value="3"/>
</dbReference>
<dbReference type="PANTHER" id="PTHR47643:SF2">
    <property type="entry name" value="TPR DOMAIN PROTEIN (AFU_ORTHOLOGUE AFUA_5G12710)"/>
    <property type="match status" value="1"/>
</dbReference>
<accession>A0A5K1AP32</accession>
<dbReference type="PROSITE" id="PS50005">
    <property type="entry name" value="TPR"/>
    <property type="match status" value="1"/>
</dbReference>
<feature type="repeat" description="TPR" evidence="1">
    <location>
        <begin position="85"/>
        <end position="118"/>
    </location>
</feature>
<sequence length="529" mass="59341">MNGELQEVRSRANELLLRGEWKDCIDAYSQLTVLLEHQEPCDDGASKKALCLAFSNRAEARFRLRDFCASIQDCGRALQIDPNHLKSIVCMGKALLEIDQYSKASKCFERAVALQPHGHRGDSVGCLLRRSRKLDAQSRTGRFDLTDWILNGFDGPSPDLAGYIEGPVEIRRSDISGRGLFVTKNVSAGTLLFVSKAVAVGRAILPGSTDDGLTGEQGNRLVVWKDFVDQVRDAALRSEKTLKQLYTLPTGDEDEGSHDLGIPNMDIFRPDVEETTIGEVKLDMGRILKILDANALTENPVLGKKSVNGEEEVCGVGLWILASFINHSCNPNARRLHVGDRILVHSSKDLRKGEEITFSYFDTFLPLKKRQELGKNWGFLCKCERCKVEEIHRQDLEAIEKEMECASDLTDMVVRLEDEVLRKKVKGTREKAFVRVSYWEAYCRVLRSGRVVKRWGRRIPEAGSLIDAAEAVVGGDDRVLAAAYEFKDVNGSYGRLIVDDMSRVSKIGRAIYGKHMKKQAIRALLQKYY</sequence>
<dbReference type="OMA" id="FECKCDR"/>
<name>A0A5K1AP32_9MAGN</name>
<dbReference type="Gramene" id="NC2G0191190.1">
    <property type="protein sequence ID" value="NC2G0191190.1:cds"/>
    <property type="gene ID" value="NC2G0191190"/>
</dbReference>
<dbReference type="Pfam" id="PF00856">
    <property type="entry name" value="SET"/>
    <property type="match status" value="1"/>
</dbReference>
<dbReference type="InterPro" id="IPR001214">
    <property type="entry name" value="SET_dom"/>
</dbReference>
<feature type="domain" description="SET" evidence="2">
    <location>
        <begin position="166"/>
        <end position="361"/>
    </location>
</feature>
<gene>
    <name evidence="3" type="ORF">NYM_LOCUS13582</name>
</gene>
<protein>
    <recommendedName>
        <fullName evidence="2">SET domain-containing protein</fullName>
    </recommendedName>
</protein>
<dbReference type="InterPro" id="IPR053209">
    <property type="entry name" value="Gramillin-biosynth_MTr"/>
</dbReference>
<dbReference type="PANTHER" id="PTHR47643">
    <property type="entry name" value="TPR DOMAIN PROTEIN (AFU_ORTHOLOGUE AFUA_5G12710)"/>
    <property type="match status" value="1"/>
</dbReference>
<dbReference type="InterPro" id="IPR011990">
    <property type="entry name" value="TPR-like_helical_dom_sf"/>
</dbReference>
<dbReference type="Gene3D" id="2.170.270.10">
    <property type="entry name" value="SET domain"/>
    <property type="match status" value="1"/>
</dbReference>
<keyword evidence="1" id="KW-0802">TPR repeat</keyword>
<dbReference type="SUPFAM" id="SSF82199">
    <property type="entry name" value="SET domain"/>
    <property type="match status" value="1"/>
</dbReference>
<dbReference type="Gene3D" id="1.25.40.10">
    <property type="entry name" value="Tetratricopeptide repeat domain"/>
    <property type="match status" value="1"/>
</dbReference>
<proteinExistence type="predicted"/>
<dbReference type="PROSITE" id="PS50280">
    <property type="entry name" value="SET"/>
    <property type="match status" value="1"/>
</dbReference>
<reference evidence="3" key="1">
    <citation type="submission" date="2019-09" db="EMBL/GenBank/DDBJ databases">
        <authorList>
            <person name="Zhang L."/>
        </authorList>
    </citation>
    <scope>NUCLEOTIDE SEQUENCE</scope>
</reference>
<dbReference type="EMBL" id="LR721780">
    <property type="protein sequence ID" value="VVW03685.1"/>
    <property type="molecule type" value="Genomic_DNA"/>
</dbReference>
<evidence type="ECO:0000259" key="2">
    <source>
        <dbReference type="PROSITE" id="PS50280"/>
    </source>
</evidence>
<evidence type="ECO:0000256" key="1">
    <source>
        <dbReference type="PROSITE-ProRule" id="PRU00339"/>
    </source>
</evidence>
<dbReference type="OrthoDB" id="1028014at2759"/>
<dbReference type="CDD" id="cd20071">
    <property type="entry name" value="SET_SMYD"/>
    <property type="match status" value="1"/>
</dbReference>
<dbReference type="SMART" id="SM00317">
    <property type="entry name" value="SET"/>
    <property type="match status" value="1"/>
</dbReference>
<dbReference type="InterPro" id="IPR046341">
    <property type="entry name" value="SET_dom_sf"/>
</dbReference>